<dbReference type="Gene3D" id="3.90.1580.10">
    <property type="entry name" value="paralog of FGE (formylglycine-generating enzyme)"/>
    <property type="match status" value="1"/>
</dbReference>
<keyword evidence="3" id="KW-1185">Reference proteome</keyword>
<evidence type="ECO:0000259" key="1">
    <source>
        <dbReference type="Pfam" id="PF03781"/>
    </source>
</evidence>
<dbReference type="EMBL" id="JAMYWC010000001">
    <property type="protein sequence ID" value="MCP1170793.1"/>
    <property type="molecule type" value="Genomic_DNA"/>
</dbReference>
<dbReference type="RefSeq" id="WP_253534250.1">
    <property type="nucleotide sequence ID" value="NZ_JAMYWC010000001.1"/>
</dbReference>
<dbReference type="Proteomes" id="UP001162793">
    <property type="component" value="Unassembled WGS sequence"/>
</dbReference>
<gene>
    <name evidence="2" type="ORF">NKG59_00415</name>
</gene>
<accession>A0AA41WKJ7</accession>
<sequence length="353" mass="39640">MFLNLHVASWQHVAQSAFHRIEIAGQRNLSDNTVRFQTDPDIKMAISERLQCRFVLPLSVMLWGAASSNAWAFDNSLAVKTLLQKAKADLVFVKGGTFKMGDFGPETTRDKLPYVPSYGYGSPAHEVQLDSFSISKFKVTYEDFDAYTDALGKPRIATLRIDSKYRKVPNTPAGVNWQEAKDYCLWLGKVSGLPFDLPTEAQWEYAARSRGKLVPYATNNGKYEEGRNVASYEQKQEMMKGVSSPQVYPIGKFPPNPLGLYDMASNGTDWVNDWFSENYYAHSPRKNPRGPETGTEKVRRGIATDYVTALAMYRQKQAPQVKPSTLDDGTIISDRHPNNGFRCVVNSPSKVLP</sequence>
<dbReference type="Pfam" id="PF03781">
    <property type="entry name" value="FGE-sulfatase"/>
    <property type="match status" value="1"/>
</dbReference>
<proteinExistence type="predicted"/>
<dbReference type="GO" id="GO:0120147">
    <property type="term" value="F:formylglycine-generating oxidase activity"/>
    <property type="evidence" value="ECO:0007669"/>
    <property type="project" value="TreeGrafter"/>
</dbReference>
<feature type="domain" description="Sulfatase-modifying factor enzyme-like" evidence="1">
    <location>
        <begin position="88"/>
        <end position="344"/>
    </location>
</feature>
<dbReference type="PANTHER" id="PTHR23150:SF19">
    <property type="entry name" value="FORMYLGLYCINE-GENERATING ENZYME"/>
    <property type="match status" value="1"/>
</dbReference>
<dbReference type="InterPro" id="IPR042095">
    <property type="entry name" value="SUMF_sf"/>
</dbReference>
<protein>
    <submittedName>
        <fullName evidence="2">Formylglycine-generating enzyme family protein</fullName>
    </submittedName>
</protein>
<organism evidence="2 3">
    <name type="scientific">Ralstonia chuxiongensis</name>
    <dbReference type="NCBI Taxonomy" id="2957504"/>
    <lineage>
        <taxon>Bacteria</taxon>
        <taxon>Pseudomonadati</taxon>
        <taxon>Pseudomonadota</taxon>
        <taxon>Betaproteobacteria</taxon>
        <taxon>Burkholderiales</taxon>
        <taxon>Burkholderiaceae</taxon>
        <taxon>Ralstonia</taxon>
    </lineage>
</organism>
<dbReference type="InterPro" id="IPR051043">
    <property type="entry name" value="Sulfatase_Mod_Factor_Kinase"/>
</dbReference>
<evidence type="ECO:0000313" key="3">
    <source>
        <dbReference type="Proteomes" id="UP001162793"/>
    </source>
</evidence>
<dbReference type="SUPFAM" id="SSF56436">
    <property type="entry name" value="C-type lectin-like"/>
    <property type="match status" value="1"/>
</dbReference>
<dbReference type="PANTHER" id="PTHR23150">
    <property type="entry name" value="SULFATASE MODIFYING FACTOR 1, 2"/>
    <property type="match status" value="1"/>
</dbReference>
<reference evidence="3" key="1">
    <citation type="journal article" date="2023" name="Front. Microbiol.">
        <title>Ralstonia chuxiongensis sp. nov., Ralstonia mojiangensis sp. nov., and Ralstonia soli sp. nov., isolated from tobacco fields, are three novel species in the family Burkholderiaceae.</title>
        <authorList>
            <person name="Lu C.H."/>
            <person name="Zhang Y.Y."/>
            <person name="Jiang N."/>
            <person name="Chen W."/>
            <person name="Shao X."/>
            <person name="Zhao Z.M."/>
            <person name="Lu W.L."/>
            <person name="Hu X."/>
            <person name="Xi Y.X."/>
            <person name="Zou S.Y."/>
            <person name="Wei Q.J."/>
            <person name="Lin Z.L."/>
            <person name="Gong L."/>
            <person name="Gai X.T."/>
            <person name="Zhang L.Q."/>
            <person name="Li J.Y."/>
            <person name="Jin Y."/>
            <person name="Xia Z.Y."/>
        </authorList>
    </citation>
    <scope>NUCLEOTIDE SEQUENCE [LARGE SCALE GENOMIC DNA]</scope>
    <source>
        <strain evidence="3">21YRMH01-3</strain>
    </source>
</reference>
<dbReference type="InterPro" id="IPR005532">
    <property type="entry name" value="SUMF_dom"/>
</dbReference>
<name>A0AA41WKJ7_9RALS</name>
<dbReference type="AlphaFoldDB" id="A0AA41WKJ7"/>
<dbReference type="InterPro" id="IPR016187">
    <property type="entry name" value="CTDL_fold"/>
</dbReference>
<comment type="caution">
    <text evidence="2">The sequence shown here is derived from an EMBL/GenBank/DDBJ whole genome shotgun (WGS) entry which is preliminary data.</text>
</comment>
<evidence type="ECO:0000313" key="2">
    <source>
        <dbReference type="EMBL" id="MCP1170793.1"/>
    </source>
</evidence>